<dbReference type="OrthoDB" id="9815120at2"/>
<evidence type="ECO:0000256" key="6">
    <source>
        <dbReference type="SAM" id="Phobius"/>
    </source>
</evidence>
<dbReference type="PANTHER" id="PTHR32322">
    <property type="entry name" value="INNER MEMBRANE TRANSPORTER"/>
    <property type="match status" value="1"/>
</dbReference>
<evidence type="ECO:0000259" key="7">
    <source>
        <dbReference type="Pfam" id="PF00892"/>
    </source>
</evidence>
<dbReference type="SUPFAM" id="SSF103481">
    <property type="entry name" value="Multidrug resistance efflux transporter EmrE"/>
    <property type="match status" value="1"/>
</dbReference>
<dbReference type="EMBL" id="WNWM01000002">
    <property type="protein sequence ID" value="MUI11102.1"/>
    <property type="molecule type" value="Genomic_DNA"/>
</dbReference>
<dbReference type="InterPro" id="IPR050638">
    <property type="entry name" value="AA-Vitamin_Transporters"/>
</dbReference>
<feature type="transmembrane region" description="Helical" evidence="6">
    <location>
        <begin position="237"/>
        <end position="258"/>
    </location>
</feature>
<evidence type="ECO:0000313" key="8">
    <source>
        <dbReference type="EMBL" id="MUI11102.1"/>
    </source>
</evidence>
<organism evidence="8 9">
    <name type="scientific">Pseudoduganella dura</name>
    <dbReference type="NCBI Taxonomy" id="321982"/>
    <lineage>
        <taxon>Bacteria</taxon>
        <taxon>Pseudomonadati</taxon>
        <taxon>Pseudomonadota</taxon>
        <taxon>Betaproteobacteria</taxon>
        <taxon>Burkholderiales</taxon>
        <taxon>Oxalobacteraceae</taxon>
        <taxon>Telluria group</taxon>
        <taxon>Pseudoduganella</taxon>
    </lineage>
</organism>
<comment type="caution">
    <text evidence="8">The sequence shown here is derived from an EMBL/GenBank/DDBJ whole genome shotgun (WGS) entry which is preliminary data.</text>
</comment>
<evidence type="ECO:0000256" key="5">
    <source>
        <dbReference type="ARBA" id="ARBA00023136"/>
    </source>
</evidence>
<gene>
    <name evidence="8" type="ORF">GJV26_01135</name>
</gene>
<keyword evidence="5 6" id="KW-0472">Membrane</keyword>
<proteinExistence type="inferred from homology"/>
<comment type="similarity">
    <text evidence="2">Belongs to the EamA transporter family.</text>
</comment>
<name>A0A6I3XD31_9BURK</name>
<keyword evidence="9" id="KW-1185">Reference proteome</keyword>
<evidence type="ECO:0000256" key="4">
    <source>
        <dbReference type="ARBA" id="ARBA00022989"/>
    </source>
</evidence>
<feature type="transmembrane region" description="Helical" evidence="6">
    <location>
        <begin position="264"/>
        <end position="281"/>
    </location>
</feature>
<accession>A0A6I3XD31</accession>
<sequence>MPHSASLPRSDAIPFAALLLSLISLTAGASLAKQLFPVIGPAGATALRLTFAALILSAVFKPWRVRLKGQWHALAVYGVALGIMNLTFYSSLAYVPLGVAIAVEFIGPLAVAVFTSRRRSDFLWIVLAIGGLAMLLPLDRHAAALDWRGIALALCAGACWAVYILAGKRAAMVHGPAASACGIWIGVVVVAPLGFAYAGAAILQPHVLALGLGVAIVSSAIPYSLEMVALRRLPANTFSILLSAEPAIGALMGLVLLGERLTPNQWGAIGAIIAASAGAAMSSRGRREKTSAGK</sequence>
<dbReference type="Gene3D" id="1.10.3730.20">
    <property type="match status" value="1"/>
</dbReference>
<feature type="transmembrane region" description="Helical" evidence="6">
    <location>
        <begin position="206"/>
        <end position="225"/>
    </location>
</feature>
<reference evidence="8 9" key="1">
    <citation type="submission" date="2019-11" db="EMBL/GenBank/DDBJ databases">
        <title>Draft Genome Sequences of Six Type Strains of the Genus Massilia.</title>
        <authorList>
            <person name="Miess H."/>
            <person name="Frediansyah A."/>
            <person name="Goeker M."/>
            <person name="Gross H."/>
        </authorList>
    </citation>
    <scope>NUCLEOTIDE SEQUENCE [LARGE SCALE GENOMIC DNA]</scope>
    <source>
        <strain evidence="8 9">DSM 17513</strain>
    </source>
</reference>
<keyword evidence="3 6" id="KW-0812">Transmembrane</keyword>
<dbReference type="PANTHER" id="PTHR32322:SF2">
    <property type="entry name" value="EAMA DOMAIN-CONTAINING PROTEIN"/>
    <property type="match status" value="1"/>
</dbReference>
<feature type="transmembrane region" description="Helical" evidence="6">
    <location>
        <begin position="94"/>
        <end position="115"/>
    </location>
</feature>
<dbReference type="Proteomes" id="UP000431684">
    <property type="component" value="Unassembled WGS sequence"/>
</dbReference>
<dbReference type="GO" id="GO:0016020">
    <property type="term" value="C:membrane"/>
    <property type="evidence" value="ECO:0007669"/>
    <property type="project" value="UniProtKB-SubCell"/>
</dbReference>
<comment type="subcellular location">
    <subcellularLocation>
        <location evidence="1">Membrane</location>
        <topology evidence="1">Multi-pass membrane protein</topology>
    </subcellularLocation>
</comment>
<feature type="transmembrane region" description="Helical" evidence="6">
    <location>
        <begin position="71"/>
        <end position="88"/>
    </location>
</feature>
<evidence type="ECO:0000256" key="2">
    <source>
        <dbReference type="ARBA" id="ARBA00007362"/>
    </source>
</evidence>
<feature type="transmembrane region" description="Helical" evidence="6">
    <location>
        <begin position="178"/>
        <end position="200"/>
    </location>
</feature>
<evidence type="ECO:0000256" key="3">
    <source>
        <dbReference type="ARBA" id="ARBA00022692"/>
    </source>
</evidence>
<protein>
    <submittedName>
        <fullName evidence="8">EamA family transporter</fullName>
    </submittedName>
</protein>
<dbReference type="InterPro" id="IPR000620">
    <property type="entry name" value="EamA_dom"/>
</dbReference>
<keyword evidence="4 6" id="KW-1133">Transmembrane helix</keyword>
<dbReference type="AlphaFoldDB" id="A0A6I3XD31"/>
<evidence type="ECO:0000313" key="9">
    <source>
        <dbReference type="Proteomes" id="UP000431684"/>
    </source>
</evidence>
<feature type="domain" description="EamA" evidence="7">
    <location>
        <begin position="148"/>
        <end position="277"/>
    </location>
</feature>
<feature type="transmembrane region" description="Helical" evidence="6">
    <location>
        <begin position="38"/>
        <end position="59"/>
    </location>
</feature>
<evidence type="ECO:0000256" key="1">
    <source>
        <dbReference type="ARBA" id="ARBA00004141"/>
    </source>
</evidence>
<feature type="transmembrane region" description="Helical" evidence="6">
    <location>
        <begin position="150"/>
        <end position="166"/>
    </location>
</feature>
<dbReference type="Pfam" id="PF00892">
    <property type="entry name" value="EamA"/>
    <property type="match status" value="1"/>
</dbReference>
<feature type="transmembrane region" description="Helical" evidence="6">
    <location>
        <begin position="122"/>
        <end position="138"/>
    </location>
</feature>
<dbReference type="RefSeq" id="WP_155706920.1">
    <property type="nucleotide sequence ID" value="NZ_BMWU01000027.1"/>
</dbReference>
<dbReference type="InterPro" id="IPR037185">
    <property type="entry name" value="EmrE-like"/>
</dbReference>